<keyword evidence="2" id="KW-1185">Reference proteome</keyword>
<sequence length="107" mass="10875">MDDGEKTLADFRYVAGEFISCAILPPLANGCVTPASSARSGRGSGIGEGGTDGVLLSRLANGVEAMPYQMVAHGFEMAAEAETAWADVTGAGAETDEMTETTAGEKG</sequence>
<evidence type="ECO:0000313" key="2">
    <source>
        <dbReference type="Proteomes" id="UP001642406"/>
    </source>
</evidence>
<name>A0ABP0ALB6_9PEZI</name>
<reference evidence="1 2" key="1">
    <citation type="submission" date="2024-01" db="EMBL/GenBank/DDBJ databases">
        <authorList>
            <person name="Allen C."/>
            <person name="Tagirdzhanova G."/>
        </authorList>
    </citation>
    <scope>NUCLEOTIDE SEQUENCE [LARGE SCALE GENOMIC DNA]</scope>
</reference>
<organism evidence="1 2">
    <name type="scientific">Sporothrix bragantina</name>
    <dbReference type="NCBI Taxonomy" id="671064"/>
    <lineage>
        <taxon>Eukaryota</taxon>
        <taxon>Fungi</taxon>
        <taxon>Dikarya</taxon>
        <taxon>Ascomycota</taxon>
        <taxon>Pezizomycotina</taxon>
        <taxon>Sordariomycetes</taxon>
        <taxon>Sordariomycetidae</taxon>
        <taxon>Ophiostomatales</taxon>
        <taxon>Ophiostomataceae</taxon>
        <taxon>Sporothrix</taxon>
    </lineage>
</organism>
<gene>
    <name evidence="1" type="ORF">SBRCBS47491_000147</name>
</gene>
<proteinExistence type="predicted"/>
<accession>A0ABP0ALB6</accession>
<dbReference type="Proteomes" id="UP001642406">
    <property type="component" value="Unassembled WGS sequence"/>
</dbReference>
<dbReference type="EMBL" id="CAWUHC010000001">
    <property type="protein sequence ID" value="CAK7208603.1"/>
    <property type="molecule type" value="Genomic_DNA"/>
</dbReference>
<evidence type="ECO:0000313" key="1">
    <source>
        <dbReference type="EMBL" id="CAK7208603.1"/>
    </source>
</evidence>
<protein>
    <submittedName>
        <fullName evidence="1">Uncharacterized protein</fullName>
    </submittedName>
</protein>
<comment type="caution">
    <text evidence="1">The sequence shown here is derived from an EMBL/GenBank/DDBJ whole genome shotgun (WGS) entry which is preliminary data.</text>
</comment>